<dbReference type="PROSITE" id="PS51910">
    <property type="entry name" value="GH18_2"/>
    <property type="match status" value="1"/>
</dbReference>
<keyword evidence="6" id="KW-0378">Hydrolase</keyword>
<accession>A0A8J6LAN0</accession>
<dbReference type="SUPFAM" id="SSF51445">
    <property type="entry name" value="(Trans)glycosidases"/>
    <property type="match status" value="1"/>
</dbReference>
<feature type="compositionally biased region" description="Polar residues" evidence="12">
    <location>
        <begin position="201"/>
        <end position="214"/>
    </location>
</feature>
<keyword evidence="7" id="KW-0146">Chitin degradation</keyword>
<dbReference type="SUPFAM" id="SSF57625">
    <property type="entry name" value="Invertebrate chitin-binding proteins"/>
    <property type="match status" value="1"/>
</dbReference>
<gene>
    <name evidence="15" type="ORF">GEV33_008511</name>
</gene>
<name>A0A8J6LAN0_TENMO</name>
<dbReference type="GO" id="GO:0000272">
    <property type="term" value="P:polysaccharide catabolic process"/>
    <property type="evidence" value="ECO:0007669"/>
    <property type="project" value="UniProtKB-KW"/>
</dbReference>
<dbReference type="Pfam" id="PF01607">
    <property type="entry name" value="CBM_14"/>
    <property type="match status" value="1"/>
</dbReference>
<dbReference type="InterPro" id="IPR011583">
    <property type="entry name" value="Chitinase_II/V-like_cat"/>
</dbReference>
<dbReference type="Gene3D" id="3.20.20.80">
    <property type="entry name" value="Glycosidases"/>
    <property type="match status" value="1"/>
</dbReference>
<evidence type="ECO:0000256" key="3">
    <source>
        <dbReference type="ARBA" id="ARBA00012729"/>
    </source>
</evidence>
<dbReference type="SMART" id="SM00494">
    <property type="entry name" value="ChtBD2"/>
    <property type="match status" value="1"/>
</dbReference>
<evidence type="ECO:0000313" key="16">
    <source>
        <dbReference type="Proteomes" id="UP000719412"/>
    </source>
</evidence>
<dbReference type="PROSITE" id="PS50940">
    <property type="entry name" value="CHIT_BIND_II"/>
    <property type="match status" value="1"/>
</dbReference>
<evidence type="ECO:0000256" key="9">
    <source>
        <dbReference type="ARBA" id="ARBA00023277"/>
    </source>
</evidence>
<dbReference type="GO" id="GO:0008061">
    <property type="term" value="F:chitin binding"/>
    <property type="evidence" value="ECO:0007669"/>
    <property type="project" value="UniProtKB-KW"/>
</dbReference>
<keyword evidence="8" id="KW-1015">Disulfide bond</keyword>
<evidence type="ECO:0000256" key="6">
    <source>
        <dbReference type="ARBA" id="ARBA00022801"/>
    </source>
</evidence>
<evidence type="ECO:0000259" key="13">
    <source>
        <dbReference type="PROSITE" id="PS50940"/>
    </source>
</evidence>
<evidence type="ECO:0000256" key="4">
    <source>
        <dbReference type="ARBA" id="ARBA00022669"/>
    </source>
</evidence>
<evidence type="ECO:0000256" key="10">
    <source>
        <dbReference type="ARBA" id="ARBA00023295"/>
    </source>
</evidence>
<dbReference type="InterPro" id="IPR002557">
    <property type="entry name" value="Chitin-bd_dom"/>
</dbReference>
<dbReference type="PANTHER" id="PTHR11177:SF360">
    <property type="entry name" value="CHITINASE 4-RELATED"/>
    <property type="match status" value="1"/>
</dbReference>
<keyword evidence="10" id="KW-0326">Glycosidase</keyword>
<evidence type="ECO:0000256" key="2">
    <source>
        <dbReference type="ARBA" id="ARBA00009121"/>
    </source>
</evidence>
<keyword evidence="11" id="KW-0624">Polysaccharide degradation</keyword>
<comment type="similarity">
    <text evidence="2">Belongs to the glycosyl hydrolase 18 family. Chitinase class II subfamily.</text>
</comment>
<reference evidence="15" key="1">
    <citation type="journal article" date="2020" name="J Insects Food Feed">
        <title>The yellow mealworm (Tenebrio molitor) genome: a resource for the emerging insects as food and feed industry.</title>
        <authorList>
            <person name="Eriksson T."/>
            <person name="Andere A."/>
            <person name="Kelstrup H."/>
            <person name="Emery V."/>
            <person name="Picard C."/>
        </authorList>
    </citation>
    <scope>NUCLEOTIDE SEQUENCE</scope>
    <source>
        <strain evidence="15">Stoneville</strain>
        <tissue evidence="15">Whole head</tissue>
    </source>
</reference>
<dbReference type="EMBL" id="JABDTM020024442">
    <property type="protein sequence ID" value="KAH0814280.1"/>
    <property type="molecule type" value="Genomic_DNA"/>
</dbReference>
<dbReference type="InterPro" id="IPR017853">
    <property type="entry name" value="GH"/>
</dbReference>
<dbReference type="Gene3D" id="2.170.140.10">
    <property type="entry name" value="Chitin binding domain"/>
    <property type="match status" value="1"/>
</dbReference>
<feature type="region of interest" description="Disordered" evidence="12">
    <location>
        <begin position="181"/>
        <end position="214"/>
    </location>
</feature>
<feature type="domain" description="GH18" evidence="14">
    <location>
        <begin position="1"/>
        <end position="181"/>
    </location>
</feature>
<dbReference type="Proteomes" id="UP000719412">
    <property type="component" value="Unassembled WGS sequence"/>
</dbReference>
<dbReference type="InterPro" id="IPR001223">
    <property type="entry name" value="Glyco_hydro18_cat"/>
</dbReference>
<dbReference type="SUPFAM" id="SSF54556">
    <property type="entry name" value="Chitinase insertion domain"/>
    <property type="match status" value="1"/>
</dbReference>
<organism evidence="15 16">
    <name type="scientific">Tenebrio molitor</name>
    <name type="common">Yellow mealworm beetle</name>
    <dbReference type="NCBI Taxonomy" id="7067"/>
    <lineage>
        <taxon>Eukaryota</taxon>
        <taxon>Metazoa</taxon>
        <taxon>Ecdysozoa</taxon>
        <taxon>Arthropoda</taxon>
        <taxon>Hexapoda</taxon>
        <taxon>Insecta</taxon>
        <taxon>Pterygota</taxon>
        <taxon>Neoptera</taxon>
        <taxon>Endopterygota</taxon>
        <taxon>Coleoptera</taxon>
        <taxon>Polyphaga</taxon>
        <taxon>Cucujiformia</taxon>
        <taxon>Tenebrionidae</taxon>
        <taxon>Tenebrio</taxon>
    </lineage>
</organism>
<dbReference type="InterPro" id="IPR036508">
    <property type="entry name" value="Chitin-bd_dom_sf"/>
</dbReference>
<dbReference type="Gene3D" id="3.10.50.10">
    <property type="match status" value="1"/>
</dbReference>
<proteinExistence type="inferred from homology"/>
<evidence type="ECO:0000256" key="12">
    <source>
        <dbReference type="SAM" id="MobiDB-lite"/>
    </source>
</evidence>
<evidence type="ECO:0000256" key="11">
    <source>
        <dbReference type="ARBA" id="ARBA00023326"/>
    </source>
</evidence>
<reference evidence="15" key="2">
    <citation type="submission" date="2021-08" db="EMBL/GenBank/DDBJ databases">
        <authorList>
            <person name="Eriksson T."/>
        </authorList>
    </citation>
    <scope>NUCLEOTIDE SEQUENCE</scope>
    <source>
        <strain evidence="15">Stoneville</strain>
        <tissue evidence="15">Whole head</tissue>
    </source>
</reference>
<keyword evidence="5" id="KW-0732">Signal</keyword>
<dbReference type="PANTHER" id="PTHR11177">
    <property type="entry name" value="CHITINASE"/>
    <property type="match status" value="1"/>
</dbReference>
<evidence type="ECO:0000256" key="5">
    <source>
        <dbReference type="ARBA" id="ARBA00022729"/>
    </source>
</evidence>
<keyword evidence="4" id="KW-0147">Chitin-binding</keyword>
<feature type="domain" description="Chitin-binding type-2" evidence="13">
    <location>
        <begin position="212"/>
        <end position="270"/>
    </location>
</feature>
<dbReference type="Pfam" id="PF00704">
    <property type="entry name" value="Glyco_hydro_18"/>
    <property type="match status" value="1"/>
</dbReference>
<dbReference type="InterPro" id="IPR050314">
    <property type="entry name" value="Glycosyl_Hydrlase_18"/>
</dbReference>
<sequence length="329" mass="35656">MAYDLHGSWDGVTGQNAPLYPSSVDVSANQKLLTVDAAIRGWIQRGADPQKISLGLGVYGRTYTLTNKNNHKVGSPVSGAGNGGKYTGEAGMLGYNEIVELQKEGGWTTVWDDQQKTPYMYKGNQWVGFDNPRSIGVKVEYAKSLNLGGVMIWSIETDDFKGIGGTKFPILKAISQALGGISNENSDPEPAPEPVPEPDQSDSSQDAATNTGNPCNKVGYVRDPVVCSKFYYCLSHNGGFVPIEENCNFGLVFDDVNIRCDYPELGRGTSRTKLESAADLVIPAKNHRWVLRIRASVTDLLSDPTLVAQLKSVDSLHSKHLLESPIGFA</sequence>
<dbReference type="GO" id="GO:0006032">
    <property type="term" value="P:chitin catabolic process"/>
    <property type="evidence" value="ECO:0007669"/>
    <property type="project" value="UniProtKB-KW"/>
</dbReference>
<dbReference type="GO" id="GO:0008843">
    <property type="term" value="F:endochitinase activity"/>
    <property type="evidence" value="ECO:0007669"/>
    <property type="project" value="UniProtKB-EC"/>
</dbReference>
<dbReference type="InterPro" id="IPR029070">
    <property type="entry name" value="Chitinase_insertion_sf"/>
</dbReference>
<dbReference type="FunFam" id="3.10.50.10:FF:000004">
    <property type="entry name" value="Chitinase 5"/>
    <property type="match status" value="1"/>
</dbReference>
<dbReference type="SMART" id="SM00636">
    <property type="entry name" value="Glyco_18"/>
    <property type="match status" value="1"/>
</dbReference>
<evidence type="ECO:0000313" key="15">
    <source>
        <dbReference type="EMBL" id="KAH0814280.1"/>
    </source>
</evidence>
<comment type="caution">
    <text evidence="15">The sequence shown here is derived from an EMBL/GenBank/DDBJ whole genome shotgun (WGS) entry which is preliminary data.</text>
</comment>
<keyword evidence="16" id="KW-1185">Reference proteome</keyword>
<evidence type="ECO:0000256" key="1">
    <source>
        <dbReference type="ARBA" id="ARBA00000822"/>
    </source>
</evidence>
<dbReference type="GO" id="GO:0005576">
    <property type="term" value="C:extracellular region"/>
    <property type="evidence" value="ECO:0007669"/>
    <property type="project" value="InterPro"/>
</dbReference>
<evidence type="ECO:0000256" key="8">
    <source>
        <dbReference type="ARBA" id="ARBA00023157"/>
    </source>
</evidence>
<protein>
    <recommendedName>
        <fullName evidence="3">chitinase</fullName>
        <ecNumber evidence="3">3.2.1.14</ecNumber>
    </recommendedName>
</protein>
<evidence type="ECO:0000256" key="7">
    <source>
        <dbReference type="ARBA" id="ARBA00023024"/>
    </source>
</evidence>
<dbReference type="AlphaFoldDB" id="A0A8J6LAN0"/>
<comment type="catalytic activity">
    <reaction evidence="1">
        <text>Random endo-hydrolysis of N-acetyl-beta-D-glucosaminide (1-&gt;4)-beta-linkages in chitin and chitodextrins.</text>
        <dbReference type="EC" id="3.2.1.14"/>
    </reaction>
</comment>
<keyword evidence="9" id="KW-0119">Carbohydrate metabolism</keyword>
<dbReference type="EC" id="3.2.1.14" evidence="3"/>
<evidence type="ECO:0000259" key="14">
    <source>
        <dbReference type="PROSITE" id="PS51910"/>
    </source>
</evidence>